<evidence type="ECO:0000259" key="1">
    <source>
        <dbReference type="Pfam" id="PF12146"/>
    </source>
</evidence>
<dbReference type="AlphaFoldDB" id="A0A6L6IVT9"/>
<reference evidence="2 3" key="1">
    <citation type="submission" date="2019-11" db="EMBL/GenBank/DDBJ databases">
        <authorList>
            <person name="Dong K."/>
        </authorList>
    </citation>
    <scope>NUCLEOTIDE SEQUENCE [LARGE SCALE GENOMIC DNA]</scope>
    <source>
        <strain evidence="2 3">DK608</strain>
    </source>
</reference>
<keyword evidence="3" id="KW-1185">Reference proteome</keyword>
<dbReference type="PANTHER" id="PTHR11614">
    <property type="entry name" value="PHOSPHOLIPASE-RELATED"/>
    <property type="match status" value="1"/>
</dbReference>
<comment type="caution">
    <text evidence="2">The sequence shown here is derived from an EMBL/GenBank/DDBJ whole genome shotgun (WGS) entry which is preliminary data.</text>
</comment>
<dbReference type="PRINTS" id="PR00111">
    <property type="entry name" value="ABHYDROLASE"/>
</dbReference>
<dbReference type="InterPro" id="IPR022742">
    <property type="entry name" value="Hydrolase_4"/>
</dbReference>
<dbReference type="Proteomes" id="UP000478740">
    <property type="component" value="Unassembled WGS sequence"/>
</dbReference>
<dbReference type="InterPro" id="IPR051044">
    <property type="entry name" value="MAG_DAG_Lipase"/>
</dbReference>
<feature type="domain" description="Serine aminopeptidase S33" evidence="1">
    <location>
        <begin position="41"/>
        <end position="294"/>
    </location>
</feature>
<dbReference type="Pfam" id="PF12146">
    <property type="entry name" value="Hydrolase_4"/>
    <property type="match status" value="1"/>
</dbReference>
<protein>
    <submittedName>
        <fullName evidence="2">Alpha/beta fold hydrolase</fullName>
    </submittedName>
</protein>
<keyword evidence="2" id="KW-0378">Hydrolase</keyword>
<accession>A0A6L6IVT9</accession>
<evidence type="ECO:0000313" key="3">
    <source>
        <dbReference type="Proteomes" id="UP000478740"/>
    </source>
</evidence>
<dbReference type="EMBL" id="WMII01000003">
    <property type="protein sequence ID" value="MTH63402.1"/>
    <property type="molecule type" value="Genomic_DNA"/>
</dbReference>
<name>A0A6L6IVT9_9RHOB</name>
<dbReference type="InterPro" id="IPR029058">
    <property type="entry name" value="AB_hydrolase_fold"/>
</dbReference>
<dbReference type="SUPFAM" id="SSF53474">
    <property type="entry name" value="alpha/beta-Hydrolases"/>
    <property type="match status" value="1"/>
</dbReference>
<gene>
    <name evidence="2" type="ORF">GL284_03865</name>
</gene>
<dbReference type="InterPro" id="IPR000073">
    <property type="entry name" value="AB_hydrolase_1"/>
</dbReference>
<dbReference type="Gene3D" id="3.40.50.1820">
    <property type="entry name" value="alpha/beta hydrolase"/>
    <property type="match status" value="1"/>
</dbReference>
<sequence length="315" mass="34007">MRPAPFHRLPDDPASIARPFWLRAEDGVKLRGAHWTTGGAAGSVLLFPGRTEYVEKYDEVATQLATEGYDVIALDWRGQGMSDRLLSDPRPGHVGRFRDYQLDVLELVVAAQERALPQPWHLLAHSMGGAIGLTALQDGLPVVSAVFSAPMFGLALSPALRRLAGILSGGAQSIGLGSRAAIGSGGYEPLVLKTGFHDNLLTCDALRWGRMIREADAWPDLSIGGVTNHWLREALSECDRLAATDLPAIPTLITLGGDERIVSGAAIRQRIADWPGAQLLELAGARHEAMMERDDIRDHFMTAAIAHFQAASLAM</sequence>
<proteinExistence type="predicted"/>
<evidence type="ECO:0000313" key="2">
    <source>
        <dbReference type="EMBL" id="MTH63402.1"/>
    </source>
</evidence>
<dbReference type="RefSeq" id="WP_155043338.1">
    <property type="nucleotide sequence ID" value="NZ_WMIH01000002.1"/>
</dbReference>
<dbReference type="GO" id="GO:0016787">
    <property type="term" value="F:hydrolase activity"/>
    <property type="evidence" value="ECO:0007669"/>
    <property type="project" value="UniProtKB-KW"/>
</dbReference>
<organism evidence="2 3">
    <name type="scientific">Paracoccus shanxieyensis</name>
    <dbReference type="NCBI Taxonomy" id="2675752"/>
    <lineage>
        <taxon>Bacteria</taxon>
        <taxon>Pseudomonadati</taxon>
        <taxon>Pseudomonadota</taxon>
        <taxon>Alphaproteobacteria</taxon>
        <taxon>Rhodobacterales</taxon>
        <taxon>Paracoccaceae</taxon>
        <taxon>Paracoccus</taxon>
    </lineage>
</organism>